<name>A0AAE3KEE7_9PSEU</name>
<feature type="signal peptide" evidence="1">
    <location>
        <begin position="1"/>
        <end position="22"/>
    </location>
</feature>
<dbReference type="AlphaFoldDB" id="A0AAE3KEE7"/>
<dbReference type="RefSeq" id="WP_253766708.1">
    <property type="nucleotide sequence ID" value="NZ_JAMTCK010000001.1"/>
</dbReference>
<sequence>MRFAVRRLLPVLAVAILAGACAANSAEPGPAASAPPAPAEQNLAGVCPATVVVQMNWFPQAEHGGLYRLLGSGFTVDAERKVVSGPLLAEGGDTGVRLEVRAGGPVTGFQRVSALMATDQSITLGAVATDEAVQEAASLPTLAVFAPMDKSPQMVMWSPEQHPDWQHISDIGRTDTTVVYSSGASYMDYLVHSGQLKQSQVDGSYDGGPARFVAEGGRIAQQGYATNEPYQYQNEITAWHRPVRFELVHDSGYPIYPEALAIRADQADTLAPCLRRLVPILQRSTAAYLREPDTTNAAIVRMVRELNAGYEYSADRAAFAVTQLRELGLANDGRTAVVGDFDPARVTTVLDALRPVLTEQGHPPAADLTADAVVSNAFIDQSIQW</sequence>
<gene>
    <name evidence="2" type="ORF">LX83_000615</name>
</gene>
<dbReference type="EMBL" id="JAMTCK010000001">
    <property type="protein sequence ID" value="MCP2163775.1"/>
    <property type="molecule type" value="Genomic_DNA"/>
</dbReference>
<accession>A0AAE3KEE7</accession>
<feature type="chain" id="PRO_5042232485" description="Nitrate ABC transporter substrate-binding protein" evidence="1">
    <location>
        <begin position="23"/>
        <end position="385"/>
    </location>
</feature>
<evidence type="ECO:0000313" key="2">
    <source>
        <dbReference type="EMBL" id="MCP2163775.1"/>
    </source>
</evidence>
<evidence type="ECO:0000256" key="1">
    <source>
        <dbReference type="SAM" id="SignalP"/>
    </source>
</evidence>
<evidence type="ECO:0008006" key="4">
    <source>
        <dbReference type="Google" id="ProtNLM"/>
    </source>
</evidence>
<reference evidence="2" key="1">
    <citation type="submission" date="2022-06" db="EMBL/GenBank/DDBJ databases">
        <title>Genomic Encyclopedia of Archaeal and Bacterial Type Strains, Phase II (KMG-II): from individual species to whole genera.</title>
        <authorList>
            <person name="Goeker M."/>
        </authorList>
    </citation>
    <scope>NUCLEOTIDE SEQUENCE</scope>
    <source>
        <strain evidence="2">DSM 43935</strain>
    </source>
</reference>
<proteinExistence type="predicted"/>
<keyword evidence="1" id="KW-0732">Signal</keyword>
<dbReference type="PROSITE" id="PS51257">
    <property type="entry name" value="PROKAR_LIPOPROTEIN"/>
    <property type="match status" value="1"/>
</dbReference>
<comment type="caution">
    <text evidence="2">The sequence shown here is derived from an EMBL/GenBank/DDBJ whole genome shotgun (WGS) entry which is preliminary data.</text>
</comment>
<keyword evidence="3" id="KW-1185">Reference proteome</keyword>
<dbReference type="Proteomes" id="UP001206128">
    <property type="component" value="Unassembled WGS sequence"/>
</dbReference>
<evidence type="ECO:0000313" key="3">
    <source>
        <dbReference type="Proteomes" id="UP001206128"/>
    </source>
</evidence>
<organism evidence="2 3">
    <name type="scientific">Goodfellowiella coeruleoviolacea</name>
    <dbReference type="NCBI Taxonomy" id="334858"/>
    <lineage>
        <taxon>Bacteria</taxon>
        <taxon>Bacillati</taxon>
        <taxon>Actinomycetota</taxon>
        <taxon>Actinomycetes</taxon>
        <taxon>Pseudonocardiales</taxon>
        <taxon>Pseudonocardiaceae</taxon>
        <taxon>Goodfellowiella</taxon>
    </lineage>
</organism>
<dbReference type="Gene3D" id="3.40.190.10">
    <property type="entry name" value="Periplasmic binding protein-like II"/>
    <property type="match status" value="2"/>
</dbReference>
<protein>
    <recommendedName>
        <fullName evidence="4">Nitrate ABC transporter substrate-binding protein</fullName>
    </recommendedName>
</protein>